<dbReference type="EMBL" id="JH159151">
    <property type="protein sequence ID" value="EGZ30240.1"/>
    <property type="molecule type" value="Genomic_DNA"/>
</dbReference>
<dbReference type="SUPFAM" id="SSF50729">
    <property type="entry name" value="PH domain-like"/>
    <property type="match status" value="1"/>
</dbReference>
<dbReference type="Pfam" id="PF00169">
    <property type="entry name" value="PH"/>
    <property type="match status" value="1"/>
</dbReference>
<dbReference type="GeneID" id="20641204"/>
<keyword evidence="4" id="KW-1185">Reference proteome</keyword>
<dbReference type="Gene3D" id="2.30.29.30">
    <property type="entry name" value="Pleckstrin-homology domain (PH domain)/Phosphotyrosine-binding domain (PTB)"/>
    <property type="match status" value="1"/>
</dbReference>
<dbReference type="PANTHER" id="PTHR12305">
    <property type="entry name" value="PHOSPHATASE WITH HOMOLOGY TO TENSIN"/>
    <property type="match status" value="1"/>
</dbReference>
<feature type="region of interest" description="Disordered" evidence="1">
    <location>
        <begin position="502"/>
        <end position="534"/>
    </location>
</feature>
<dbReference type="GO" id="GO:0016314">
    <property type="term" value="F:phosphatidylinositol-3,4,5-trisphosphate 3-phosphatase activity"/>
    <property type="evidence" value="ECO:0007669"/>
    <property type="project" value="TreeGrafter"/>
</dbReference>
<dbReference type="Proteomes" id="UP000002640">
    <property type="component" value="Unassembled WGS sequence"/>
</dbReference>
<organism evidence="3 4">
    <name type="scientific">Phytophthora sojae (strain P6497)</name>
    <name type="common">Soybean stem and root rot agent</name>
    <name type="synonym">Phytophthora megasperma f. sp. glycines</name>
    <dbReference type="NCBI Taxonomy" id="1094619"/>
    <lineage>
        <taxon>Eukaryota</taxon>
        <taxon>Sar</taxon>
        <taxon>Stramenopiles</taxon>
        <taxon>Oomycota</taxon>
        <taxon>Peronosporomycetes</taxon>
        <taxon>Peronosporales</taxon>
        <taxon>Peronosporaceae</taxon>
        <taxon>Phytophthora</taxon>
    </lineage>
</organism>
<dbReference type="PANTHER" id="PTHR12305:SF60">
    <property type="entry name" value="PHOSPHATIDYLINOSITOL 3,4,5-TRISPHOSPHATE 3-PHOSPHATASE TPTE2-RELATED"/>
    <property type="match status" value="1"/>
</dbReference>
<sequence>MSEKYTVAQLYSKLNPKSSELLGQRGRNIEIHPCPDKLTPDSAALSLYECATLRRVGLVRTLRAGWFRPGPDVHHAQAHRHGVPRLGDREDYKVYNLSERNYDYSKFEDRVVEFGFPDNHPPPLQLLLGIVKTCSGGSPRASTTSPSYTVWTAKAARASCARATCCSPVTMAMCSISPKSASCERSPTPVSETSGTPEARVVWKLGRVPTQIPPLMSSKKIFIRSIALNGIPDFDAAPRGGCTPFLQILPAPSQHQQSTPLLYNSSWQRPRFETYKADPKGSIVFESGGVKEINAEQDLVTPTMQGWLLYKPGGLFKNWKKWWVVAHEGKLMCYHGLLDVTPALEAVDLRGVSVEVCEACDTSESSKRAHFFKVFLPSTGQRTLVFGAEAEQHLVAWIRAIGVHSAYGTVDTIKTDMNSLPSFDKGVLSSPVASTILAELPSKMLSVELPGTYIYSADELQEVARLEKFLCETRVKALPQPMTVSIRRLMQRLELNVPLTDHYSVSSSPSRRRRHEGNLGSRQASYLQNDNKPSDGELCLLPEEEVATADDPDHDEDHCQHSNQLEIGPISRLISTEGGDTVAACYETLLTMCGEMHETSAMGKCVLERFVTIQLQINEQKDNRSSVRHDFRVLRSRFHAFLVQYKLAPAFERLVSARTVVDLLREFHESLDLIETNVAGPSISSSNPSWMEQWERERQEVEKQPDVTGKRLTLAKL</sequence>
<protein>
    <recommendedName>
        <fullName evidence="2">PH domain-containing protein</fullName>
    </recommendedName>
</protein>
<dbReference type="STRING" id="1094619.G4YNE7"/>
<dbReference type="RefSeq" id="XP_009517515.1">
    <property type="nucleotide sequence ID" value="XM_009519220.1"/>
</dbReference>
<name>G4YNE7_PHYSP</name>
<dbReference type="InParanoid" id="G4YNE7"/>
<dbReference type="AlphaFoldDB" id="G4YNE7"/>
<feature type="compositionally biased region" description="Polar residues" evidence="1">
    <location>
        <begin position="520"/>
        <end position="531"/>
    </location>
</feature>
<evidence type="ECO:0000313" key="4">
    <source>
        <dbReference type="Proteomes" id="UP000002640"/>
    </source>
</evidence>
<dbReference type="InterPro" id="IPR001849">
    <property type="entry name" value="PH_domain"/>
</dbReference>
<gene>
    <name evidence="3" type="ORF">PHYSODRAFT_295084</name>
</gene>
<dbReference type="Gene3D" id="3.90.190.10">
    <property type="entry name" value="Protein tyrosine phosphatase superfamily"/>
    <property type="match status" value="1"/>
</dbReference>
<dbReference type="PROSITE" id="PS50003">
    <property type="entry name" value="PH_DOMAIN"/>
    <property type="match status" value="1"/>
</dbReference>
<reference evidence="3 4" key="1">
    <citation type="journal article" date="2006" name="Science">
        <title>Phytophthora genome sequences uncover evolutionary origins and mechanisms of pathogenesis.</title>
        <authorList>
            <person name="Tyler B.M."/>
            <person name="Tripathy S."/>
            <person name="Zhang X."/>
            <person name="Dehal P."/>
            <person name="Jiang R.H."/>
            <person name="Aerts A."/>
            <person name="Arredondo F.D."/>
            <person name="Baxter L."/>
            <person name="Bensasson D."/>
            <person name="Beynon J.L."/>
            <person name="Chapman J."/>
            <person name="Damasceno C.M."/>
            <person name="Dorrance A.E."/>
            <person name="Dou D."/>
            <person name="Dickerman A.W."/>
            <person name="Dubchak I.L."/>
            <person name="Garbelotto M."/>
            <person name="Gijzen M."/>
            <person name="Gordon S.G."/>
            <person name="Govers F."/>
            <person name="Grunwald N.J."/>
            <person name="Huang W."/>
            <person name="Ivors K.L."/>
            <person name="Jones R.W."/>
            <person name="Kamoun S."/>
            <person name="Krampis K."/>
            <person name="Lamour K.H."/>
            <person name="Lee M.K."/>
            <person name="McDonald W.H."/>
            <person name="Medina M."/>
            <person name="Meijer H.J."/>
            <person name="Nordberg E.K."/>
            <person name="Maclean D.J."/>
            <person name="Ospina-Giraldo M.D."/>
            <person name="Morris P.F."/>
            <person name="Phuntumart V."/>
            <person name="Putnam N.H."/>
            <person name="Rash S."/>
            <person name="Rose J.K."/>
            <person name="Sakihama Y."/>
            <person name="Salamov A.A."/>
            <person name="Savidor A."/>
            <person name="Scheuring C.F."/>
            <person name="Smith B.M."/>
            <person name="Sobral B.W."/>
            <person name="Terry A."/>
            <person name="Torto-Alalibo T.A."/>
            <person name="Win J."/>
            <person name="Xu Z."/>
            <person name="Zhang H."/>
            <person name="Grigoriev I.V."/>
            <person name="Rokhsar D.S."/>
            <person name="Boore J.L."/>
        </authorList>
    </citation>
    <scope>NUCLEOTIDE SEQUENCE [LARGE SCALE GENOMIC DNA]</scope>
    <source>
        <strain evidence="3 4">P6497</strain>
    </source>
</reference>
<dbReference type="SMR" id="G4YNE7"/>
<dbReference type="InterPro" id="IPR029021">
    <property type="entry name" value="Prot-tyrosine_phosphatase-like"/>
</dbReference>
<evidence type="ECO:0000256" key="1">
    <source>
        <dbReference type="SAM" id="MobiDB-lite"/>
    </source>
</evidence>
<evidence type="ECO:0000259" key="2">
    <source>
        <dbReference type="PROSITE" id="PS50003"/>
    </source>
</evidence>
<dbReference type="GO" id="GO:0005829">
    <property type="term" value="C:cytosol"/>
    <property type="evidence" value="ECO:0007669"/>
    <property type="project" value="TreeGrafter"/>
</dbReference>
<proteinExistence type="predicted"/>
<dbReference type="InterPro" id="IPR051281">
    <property type="entry name" value="Dual-spec_lipid-protein_phosph"/>
</dbReference>
<dbReference type="InterPro" id="IPR011993">
    <property type="entry name" value="PH-like_dom_sf"/>
</dbReference>
<dbReference type="KEGG" id="psoj:PHYSODRAFT_295084"/>
<evidence type="ECO:0000313" key="3">
    <source>
        <dbReference type="EMBL" id="EGZ30240.1"/>
    </source>
</evidence>
<accession>G4YNE7</accession>
<dbReference type="Gene3D" id="2.60.40.1110">
    <property type="match status" value="1"/>
</dbReference>
<feature type="domain" description="PH" evidence="2">
    <location>
        <begin position="301"/>
        <end position="406"/>
    </location>
</feature>
<dbReference type="SMART" id="SM00233">
    <property type="entry name" value="PH"/>
    <property type="match status" value="1"/>
</dbReference>